<accession>A0A918TDA5</accession>
<comment type="caution">
    <text evidence="2">The sequence shown here is derived from an EMBL/GenBank/DDBJ whole genome shotgun (WGS) entry which is preliminary data.</text>
</comment>
<proteinExistence type="predicted"/>
<sequence length="247" mass="26312">MKTTRSTLIQAAPFFFFFNTLINAQTIIVSEWHVPSGNPYTTGSAGSIVVGDGSMDSANSATFYGVFDEILLADGMTISLNADLTLAGGSIHSNQMRFGVYDSDGSSTDIGWLGYFSQNNLLRERNDPNTNSFASTGGTQTLGTGSEQNTFGNGNYDLAFSITRDGNLVDVLATLTGVGSTTYSSMRTVSGDTPNTFTFDRIGFLLGSSLGVDQATLSNVTINTVPEPSALAMSLLSLLTLLRRQRR</sequence>
<dbReference type="NCBIfam" id="TIGR02595">
    <property type="entry name" value="PEP_CTERM"/>
    <property type="match status" value="1"/>
</dbReference>
<organism evidence="2 3">
    <name type="scientific">Roseibacillus persicicus</name>
    <dbReference type="NCBI Taxonomy" id="454148"/>
    <lineage>
        <taxon>Bacteria</taxon>
        <taxon>Pseudomonadati</taxon>
        <taxon>Verrucomicrobiota</taxon>
        <taxon>Verrucomicrobiia</taxon>
        <taxon>Verrucomicrobiales</taxon>
        <taxon>Verrucomicrobiaceae</taxon>
        <taxon>Roseibacillus</taxon>
    </lineage>
</organism>
<evidence type="ECO:0000313" key="2">
    <source>
        <dbReference type="EMBL" id="GHC42138.1"/>
    </source>
</evidence>
<evidence type="ECO:0000256" key="1">
    <source>
        <dbReference type="SAM" id="MobiDB-lite"/>
    </source>
</evidence>
<protein>
    <recommendedName>
        <fullName evidence="4">PEP-CTERM protein-sorting domain-containing protein</fullName>
    </recommendedName>
</protein>
<evidence type="ECO:0000313" key="3">
    <source>
        <dbReference type="Proteomes" id="UP000644507"/>
    </source>
</evidence>
<dbReference type="Proteomes" id="UP000644507">
    <property type="component" value="Unassembled WGS sequence"/>
</dbReference>
<evidence type="ECO:0008006" key="4">
    <source>
        <dbReference type="Google" id="ProtNLM"/>
    </source>
</evidence>
<name>A0A918TDA5_9BACT</name>
<keyword evidence="3" id="KW-1185">Reference proteome</keyword>
<dbReference type="InterPro" id="IPR013424">
    <property type="entry name" value="Ice-binding_C"/>
</dbReference>
<reference evidence="2" key="2">
    <citation type="submission" date="2020-09" db="EMBL/GenBank/DDBJ databases">
        <authorList>
            <person name="Sun Q."/>
            <person name="Kim S."/>
        </authorList>
    </citation>
    <scope>NUCLEOTIDE SEQUENCE</scope>
    <source>
        <strain evidence="2">KCTC 12988</strain>
    </source>
</reference>
<feature type="region of interest" description="Disordered" evidence="1">
    <location>
        <begin position="126"/>
        <end position="148"/>
    </location>
</feature>
<gene>
    <name evidence="2" type="ORF">GCM10007100_03840</name>
</gene>
<dbReference type="RefSeq" id="WP_189566831.1">
    <property type="nucleotide sequence ID" value="NZ_BMXI01000001.1"/>
</dbReference>
<feature type="compositionally biased region" description="Low complexity" evidence="1">
    <location>
        <begin position="136"/>
        <end position="145"/>
    </location>
</feature>
<reference evidence="2" key="1">
    <citation type="journal article" date="2014" name="Int. J. Syst. Evol. Microbiol.">
        <title>Complete genome sequence of Corynebacterium casei LMG S-19264T (=DSM 44701T), isolated from a smear-ripened cheese.</title>
        <authorList>
            <consortium name="US DOE Joint Genome Institute (JGI-PGF)"/>
            <person name="Walter F."/>
            <person name="Albersmeier A."/>
            <person name="Kalinowski J."/>
            <person name="Ruckert C."/>
        </authorList>
    </citation>
    <scope>NUCLEOTIDE SEQUENCE</scope>
    <source>
        <strain evidence="2">KCTC 12988</strain>
    </source>
</reference>
<dbReference type="EMBL" id="BMXI01000001">
    <property type="protein sequence ID" value="GHC42138.1"/>
    <property type="molecule type" value="Genomic_DNA"/>
</dbReference>
<dbReference type="AlphaFoldDB" id="A0A918TDA5"/>